<organism evidence="2 3">
    <name type="scientific">Byssochlamys spectabilis</name>
    <name type="common">Paecilomyces variotii</name>
    <dbReference type="NCBI Taxonomy" id="264951"/>
    <lineage>
        <taxon>Eukaryota</taxon>
        <taxon>Fungi</taxon>
        <taxon>Dikarya</taxon>
        <taxon>Ascomycota</taxon>
        <taxon>Pezizomycotina</taxon>
        <taxon>Eurotiomycetes</taxon>
        <taxon>Eurotiomycetidae</taxon>
        <taxon>Eurotiales</taxon>
        <taxon>Thermoascaceae</taxon>
        <taxon>Paecilomyces</taxon>
    </lineage>
</organism>
<reference evidence="2 3" key="1">
    <citation type="journal article" date="2018" name="Front. Microbiol.">
        <title>Genomic and genetic insights into a cosmopolitan fungus, Paecilomyces variotii (Eurotiales).</title>
        <authorList>
            <person name="Urquhart A.S."/>
            <person name="Mondo S.J."/>
            <person name="Makela M.R."/>
            <person name="Hane J.K."/>
            <person name="Wiebenga A."/>
            <person name="He G."/>
            <person name="Mihaltcheva S."/>
            <person name="Pangilinan J."/>
            <person name="Lipzen A."/>
            <person name="Barry K."/>
            <person name="de Vries R.P."/>
            <person name="Grigoriev I.V."/>
            <person name="Idnurm A."/>
        </authorList>
    </citation>
    <scope>NUCLEOTIDE SEQUENCE [LARGE SCALE GENOMIC DNA]</scope>
    <source>
        <strain evidence="2 3">CBS 101075</strain>
    </source>
</reference>
<protein>
    <recommendedName>
        <fullName evidence="4">Tetratricopeptide repeat protein 15</fullName>
    </recommendedName>
</protein>
<dbReference type="AlphaFoldDB" id="A0A443I5L3"/>
<keyword evidence="3" id="KW-1185">Reference proteome</keyword>
<dbReference type="SUPFAM" id="SSF48452">
    <property type="entry name" value="TPR-like"/>
    <property type="match status" value="1"/>
</dbReference>
<dbReference type="STRING" id="264951.A0A443I5L3"/>
<dbReference type="PANTHER" id="PTHR21581">
    <property type="entry name" value="D-ALANYL-D-ALANINE CARBOXYPEPTIDASE"/>
    <property type="match status" value="1"/>
</dbReference>
<dbReference type="GO" id="GO:0030008">
    <property type="term" value="C:TRAPP complex"/>
    <property type="evidence" value="ECO:0007669"/>
    <property type="project" value="TreeGrafter"/>
</dbReference>
<feature type="compositionally biased region" description="Basic residues" evidence="1">
    <location>
        <begin position="1"/>
        <end position="12"/>
    </location>
</feature>
<evidence type="ECO:0000256" key="1">
    <source>
        <dbReference type="SAM" id="MobiDB-lite"/>
    </source>
</evidence>
<dbReference type="Gene3D" id="1.25.40.10">
    <property type="entry name" value="Tetratricopeptide repeat domain"/>
    <property type="match status" value="1"/>
</dbReference>
<dbReference type="GeneID" id="39595288"/>
<dbReference type="VEuPathDB" id="FungiDB:C8Q69DRAFT_19441"/>
<evidence type="ECO:0000313" key="3">
    <source>
        <dbReference type="Proteomes" id="UP000283841"/>
    </source>
</evidence>
<feature type="compositionally biased region" description="Low complexity" evidence="1">
    <location>
        <begin position="13"/>
        <end position="22"/>
    </location>
</feature>
<feature type="region of interest" description="Disordered" evidence="1">
    <location>
        <begin position="1"/>
        <end position="66"/>
    </location>
</feature>
<comment type="caution">
    <text evidence="2">The sequence shown here is derived from an EMBL/GenBank/DDBJ whole genome shotgun (WGS) entry which is preliminary data.</text>
</comment>
<dbReference type="GO" id="GO:0005794">
    <property type="term" value="C:Golgi apparatus"/>
    <property type="evidence" value="ECO:0007669"/>
    <property type="project" value="TreeGrafter"/>
</dbReference>
<dbReference type="Proteomes" id="UP000283841">
    <property type="component" value="Unassembled WGS sequence"/>
</dbReference>
<feature type="compositionally biased region" description="Polar residues" evidence="1">
    <location>
        <begin position="38"/>
        <end position="56"/>
    </location>
</feature>
<dbReference type="RefSeq" id="XP_028488920.1">
    <property type="nucleotide sequence ID" value="XM_028626011.1"/>
</dbReference>
<evidence type="ECO:0008006" key="4">
    <source>
        <dbReference type="Google" id="ProtNLM"/>
    </source>
</evidence>
<dbReference type="PANTHER" id="PTHR21581:SF6">
    <property type="entry name" value="TRAFFICKING PROTEIN PARTICLE COMPLEX SUBUNIT 12"/>
    <property type="match status" value="1"/>
</dbReference>
<gene>
    <name evidence="2" type="ORF">C8Q69DRAFT_19441</name>
</gene>
<proteinExistence type="predicted"/>
<dbReference type="InterPro" id="IPR011990">
    <property type="entry name" value="TPR-like_helical_dom_sf"/>
</dbReference>
<evidence type="ECO:0000313" key="2">
    <source>
        <dbReference type="EMBL" id="RWQ99275.1"/>
    </source>
</evidence>
<name>A0A443I5L3_BYSSP</name>
<dbReference type="EMBL" id="RCNU01000001">
    <property type="protein sequence ID" value="RWQ99275.1"/>
    <property type="molecule type" value="Genomic_DNA"/>
</dbReference>
<accession>A0A443I5L3</accession>
<sequence>MEPKTSRHRRNISSRSSRPRSSTKGPLEATDDPLSGAESPNSPLRSRIQSPTSPEPSRSPLGPLDNYDSIQTQLDHILKEDVSALKKDLSFLQRAEIYHPLSQLEIPPAFRAAFTTPSPGEDLPALLKTLDKLLNEGHFLLAAHLCGTLLTSHFVSPTDSNTIFTLFYIRLACLELTGNGILAAQESKALEDLNSSFYYVSPDLEITGQPRDQTQKPRPRHIAPWPLRVLAVRLQSIGFGDARRGIAGLYEIGLEARQEIMRPGIEKAEKQVWKDRLADLGLRSVNALIEMGDLDAARRSLESLKGPGPESDTEKLRRAFLNIRIGDVGTARDILNESTQLGEGILNPLLDMAEGRYDDAVAGWKSLLEKSTSKDQEAMFTNNLAVCLLYIGKLNESRGLLESLISGNNSFQSLTFNLATIYELCSDKSRNLKLRLADEVAKQPHTGDTNIDRPNADFKL</sequence>